<dbReference type="SMART" id="SM00831">
    <property type="entry name" value="Cation_ATPase_N"/>
    <property type="match status" value="1"/>
</dbReference>
<evidence type="ECO:0000256" key="5">
    <source>
        <dbReference type="ARBA" id="ARBA00022723"/>
    </source>
</evidence>
<evidence type="ECO:0000256" key="8">
    <source>
        <dbReference type="ARBA" id="ARBA00022786"/>
    </source>
</evidence>
<dbReference type="GO" id="GO:0061630">
    <property type="term" value="F:ubiquitin protein ligase activity"/>
    <property type="evidence" value="ECO:0007669"/>
    <property type="project" value="UniProtKB-EC"/>
</dbReference>
<keyword evidence="7" id="KW-0863">Zinc-finger</keyword>
<dbReference type="GO" id="GO:0008270">
    <property type="term" value="F:zinc ion binding"/>
    <property type="evidence" value="ECO:0007669"/>
    <property type="project" value="UniProtKB-KW"/>
</dbReference>
<dbReference type="CDD" id="cd22582">
    <property type="entry name" value="BRcat_RBR_unk"/>
    <property type="match status" value="1"/>
</dbReference>
<comment type="catalytic activity">
    <reaction evidence="1">
        <text>[E2 ubiquitin-conjugating enzyme]-S-ubiquitinyl-L-cysteine + [acceptor protein]-L-lysine = [E2 ubiquitin-conjugating enzyme]-L-cysteine + [acceptor protein]-N(6)-ubiquitinyl-L-lysine.</text>
        <dbReference type="EC" id="2.3.2.31"/>
    </reaction>
</comment>
<evidence type="ECO:0000256" key="4">
    <source>
        <dbReference type="ARBA" id="ARBA00022679"/>
    </source>
</evidence>
<evidence type="ECO:0000313" key="11">
    <source>
        <dbReference type="EMBL" id="KAL3511978.1"/>
    </source>
</evidence>
<evidence type="ECO:0000259" key="10">
    <source>
        <dbReference type="PROSITE" id="PS51873"/>
    </source>
</evidence>
<keyword evidence="8" id="KW-0833">Ubl conjugation pathway</keyword>
<dbReference type="AlphaFoldDB" id="A0ABD2YXG1"/>
<comment type="cofactor">
    <cofactor evidence="2">
        <name>Zn(2+)</name>
        <dbReference type="ChEBI" id="CHEBI:29105"/>
    </cofactor>
</comment>
<dbReference type="Pfam" id="PF01485">
    <property type="entry name" value="IBR"/>
    <property type="match status" value="1"/>
</dbReference>
<comment type="caution">
    <text evidence="11">The sequence shown here is derived from an EMBL/GenBank/DDBJ whole genome shotgun (WGS) entry which is preliminary data.</text>
</comment>
<evidence type="ECO:0000256" key="2">
    <source>
        <dbReference type="ARBA" id="ARBA00001947"/>
    </source>
</evidence>
<dbReference type="InterPro" id="IPR023299">
    <property type="entry name" value="ATPase_P-typ_cyto_dom_N"/>
</dbReference>
<evidence type="ECO:0000256" key="1">
    <source>
        <dbReference type="ARBA" id="ARBA00001798"/>
    </source>
</evidence>
<dbReference type="EMBL" id="JBJUIK010000011">
    <property type="protein sequence ID" value="KAL3511978.1"/>
    <property type="molecule type" value="Genomic_DNA"/>
</dbReference>
<dbReference type="EC" id="2.3.2.31" evidence="3"/>
<keyword evidence="5" id="KW-0479">Metal-binding</keyword>
<protein>
    <recommendedName>
        <fullName evidence="3">RBR-type E3 ubiquitin transferase</fullName>
        <ecNumber evidence="3">2.3.2.31</ecNumber>
    </recommendedName>
</protein>
<evidence type="ECO:0000256" key="6">
    <source>
        <dbReference type="ARBA" id="ARBA00022737"/>
    </source>
</evidence>
<dbReference type="PROSITE" id="PS51873">
    <property type="entry name" value="TRIAD"/>
    <property type="match status" value="1"/>
</dbReference>
<keyword evidence="9" id="KW-0862">Zinc</keyword>
<evidence type="ECO:0000313" key="12">
    <source>
        <dbReference type="Proteomes" id="UP001630127"/>
    </source>
</evidence>
<name>A0ABD2YXG1_9GENT</name>
<dbReference type="SUPFAM" id="SSF57850">
    <property type="entry name" value="RING/U-box"/>
    <property type="match status" value="2"/>
</dbReference>
<organism evidence="11 12">
    <name type="scientific">Cinchona calisaya</name>
    <dbReference type="NCBI Taxonomy" id="153742"/>
    <lineage>
        <taxon>Eukaryota</taxon>
        <taxon>Viridiplantae</taxon>
        <taxon>Streptophyta</taxon>
        <taxon>Embryophyta</taxon>
        <taxon>Tracheophyta</taxon>
        <taxon>Spermatophyta</taxon>
        <taxon>Magnoliopsida</taxon>
        <taxon>eudicotyledons</taxon>
        <taxon>Gunneridae</taxon>
        <taxon>Pentapetalae</taxon>
        <taxon>asterids</taxon>
        <taxon>lamiids</taxon>
        <taxon>Gentianales</taxon>
        <taxon>Rubiaceae</taxon>
        <taxon>Cinchonoideae</taxon>
        <taxon>Cinchoneae</taxon>
        <taxon>Cinchona</taxon>
    </lineage>
</organism>
<keyword evidence="4" id="KW-0808">Transferase</keyword>
<dbReference type="Gene3D" id="3.40.1110.10">
    <property type="entry name" value="Calcium-transporting ATPase, cytoplasmic domain N"/>
    <property type="match status" value="1"/>
</dbReference>
<dbReference type="PANTHER" id="PTHR11685">
    <property type="entry name" value="RBR FAMILY RING FINGER AND IBR DOMAIN-CONTAINING"/>
    <property type="match status" value="1"/>
</dbReference>
<accession>A0ABD2YXG1</accession>
<proteinExistence type="predicted"/>
<dbReference type="SUPFAM" id="SSF81665">
    <property type="entry name" value="Calcium ATPase, transmembrane domain M"/>
    <property type="match status" value="1"/>
</dbReference>
<dbReference type="SMART" id="SM00647">
    <property type="entry name" value="IBR"/>
    <property type="match status" value="1"/>
</dbReference>
<dbReference type="Pfam" id="PF00690">
    <property type="entry name" value="Cation_ATPase_N"/>
    <property type="match status" value="1"/>
</dbReference>
<evidence type="ECO:0000256" key="3">
    <source>
        <dbReference type="ARBA" id="ARBA00012251"/>
    </source>
</evidence>
<dbReference type="InterPro" id="IPR013083">
    <property type="entry name" value="Znf_RING/FYVE/PHD"/>
</dbReference>
<reference evidence="11 12" key="1">
    <citation type="submission" date="2024-11" db="EMBL/GenBank/DDBJ databases">
        <title>A near-complete genome assembly of Cinchona calisaya.</title>
        <authorList>
            <person name="Lian D.C."/>
            <person name="Zhao X.W."/>
            <person name="Wei L."/>
        </authorList>
    </citation>
    <scope>NUCLEOTIDE SEQUENCE [LARGE SCALE GENOMIC DNA]</scope>
    <source>
        <tissue evidence="11">Nenye</tissue>
    </source>
</reference>
<sequence length="449" mass="50915">MEEGLNKPLLAPENFSRDGIDLLRTSQAGLPYDDAEAQLQIFGPNKLEEKRLSSTFSENKILKFLLSFMWNPLSWVMEAAATMGIVLANGGVVRDGIWQEQDELFWCFCDTCNWFLSSLPTGISERYGQRYSHLAAPRASANIKDVQFLPFNPVDKRTAITYIDTDGNWYRASKGATEQLLSRDDNETLPVDELIKKQMALLGHNSESQSVLITYLLAYLASTSAELKSGFFSGAGLLKLRDDIQTCGYEDVQMISITVAREDSVANLQIFPAQLYNNEKSFGASKEIGGSSRLYCDICMEEKERYDMIKHSFCSDCLSRLIQAKIEGNIHFIACPNINCNDIIEPDFVKGMIPENVVARWEEVRSEATILDSQKFYCPYKNCSAMLVSDAEEEIVIRESECPVCRRLFCAKCRVPWHPGFECEEFQKLKMDERENDDLKMHALAREVS</sequence>
<gene>
    <name evidence="11" type="ORF">ACH5RR_024695</name>
</gene>
<dbReference type="InterPro" id="IPR044066">
    <property type="entry name" value="TRIAD_supradom"/>
</dbReference>
<evidence type="ECO:0000256" key="9">
    <source>
        <dbReference type="ARBA" id="ARBA00022833"/>
    </source>
</evidence>
<feature type="domain" description="RING-type" evidence="10">
    <location>
        <begin position="292"/>
        <end position="449"/>
    </location>
</feature>
<dbReference type="Gene3D" id="1.20.1110.10">
    <property type="entry name" value="Calcium-transporting ATPase, transmembrane domain"/>
    <property type="match status" value="1"/>
</dbReference>
<dbReference type="Gene3D" id="3.30.40.10">
    <property type="entry name" value="Zinc/RING finger domain, C3HC4 (zinc finger)"/>
    <property type="match status" value="1"/>
</dbReference>
<keyword evidence="12" id="KW-1185">Reference proteome</keyword>
<evidence type="ECO:0000256" key="7">
    <source>
        <dbReference type="ARBA" id="ARBA00022771"/>
    </source>
</evidence>
<dbReference type="SUPFAM" id="SSF81660">
    <property type="entry name" value="Metal cation-transporting ATPase, ATP-binding domain N"/>
    <property type="match status" value="1"/>
</dbReference>
<dbReference type="InterPro" id="IPR004014">
    <property type="entry name" value="ATPase_P-typ_cation-transptr_N"/>
</dbReference>
<keyword evidence="6" id="KW-0677">Repeat</keyword>
<dbReference type="Proteomes" id="UP001630127">
    <property type="component" value="Unassembled WGS sequence"/>
</dbReference>
<dbReference type="InterPro" id="IPR031127">
    <property type="entry name" value="E3_UB_ligase_RBR"/>
</dbReference>
<dbReference type="InterPro" id="IPR002867">
    <property type="entry name" value="IBR_dom"/>
</dbReference>
<dbReference type="InterPro" id="IPR023298">
    <property type="entry name" value="ATPase_P-typ_TM_dom_sf"/>
</dbReference>